<gene>
    <name evidence="1" type="ORF">DLM75_02335</name>
</gene>
<accession>A0A396ZCR5</accession>
<comment type="caution">
    <text evidence="1">The sequence shown here is derived from an EMBL/GenBank/DDBJ whole genome shotgun (WGS) entry which is preliminary data.</text>
</comment>
<evidence type="ECO:0000313" key="2">
    <source>
        <dbReference type="Proteomes" id="UP000265798"/>
    </source>
</evidence>
<proteinExistence type="predicted"/>
<dbReference type="EMBL" id="QHCT01000001">
    <property type="protein sequence ID" value="RHX92083.1"/>
    <property type="molecule type" value="Genomic_DNA"/>
</dbReference>
<evidence type="ECO:0000313" key="1">
    <source>
        <dbReference type="EMBL" id="RHX92083.1"/>
    </source>
</evidence>
<reference evidence="2" key="1">
    <citation type="submission" date="2018-05" db="EMBL/GenBank/DDBJ databases">
        <title>Leptospira yasudae sp. nov. and Leptospira stimsonii sp. nov., two pathogenic species of the genus Leptospira isolated from environmental sources.</title>
        <authorList>
            <person name="Casanovas-Massana A."/>
            <person name="Hamond C."/>
            <person name="Santos L.A."/>
            <person name="Hacker K.P."/>
            <person name="Balassiano I."/>
            <person name="Medeiros M.A."/>
            <person name="Reis M.G."/>
            <person name="Ko A.I."/>
            <person name="Wunder E.A."/>
        </authorList>
    </citation>
    <scope>NUCLEOTIDE SEQUENCE [LARGE SCALE GENOMIC DNA]</scope>
    <source>
        <strain evidence="2">Yale</strain>
    </source>
</reference>
<organism evidence="1 2">
    <name type="scientific">Leptospira stimsonii</name>
    <dbReference type="NCBI Taxonomy" id="2202203"/>
    <lineage>
        <taxon>Bacteria</taxon>
        <taxon>Pseudomonadati</taxon>
        <taxon>Spirochaetota</taxon>
        <taxon>Spirochaetia</taxon>
        <taxon>Leptospirales</taxon>
        <taxon>Leptospiraceae</taxon>
        <taxon>Leptospira</taxon>
    </lineage>
</organism>
<dbReference type="SUPFAM" id="SSF56317">
    <property type="entry name" value="Carbon-nitrogen hydrolase"/>
    <property type="match status" value="1"/>
</dbReference>
<name>A0A396ZCR5_9LEPT</name>
<dbReference type="RefSeq" id="WP_118966933.1">
    <property type="nucleotide sequence ID" value="NZ_QHCT01000001.1"/>
</dbReference>
<dbReference type="OrthoDB" id="338057at2"/>
<protein>
    <recommendedName>
        <fullName evidence="3">Hydrolase</fullName>
    </recommendedName>
</protein>
<sequence length="348" mass="39843">MTPFWKNAIASLILIPIFFGIASVFSGKEVSYEQYNSLKQREYQILSAGFDRNAGNILVVQPEWRLEDFSSEERFLKSLENPIKLAKQKGLLKKNTLVVFPSHVGSFLYFLNARQEVFSRQSLEKAFYLLKIENGFKNWIGSIAGEKPNPYSRIASTYQRIFSNLSRTYGVYLLSGSVLLPDTKMENGNLISNPDGEWKEYSFLFEPDGKISKEYLVHNPAEPWKKDISAFAQNRLSSNEENNVSLVTYQFPFARFGIFYLEEFKNPDFQEKIRKTFVSRIIAIGEESAETILKEWATKSNFESTIRVIPSGSLIDREFEGGSYVKTRYGAPTPGVNSKEPLILNLFL</sequence>
<dbReference type="Proteomes" id="UP000265798">
    <property type="component" value="Unassembled WGS sequence"/>
</dbReference>
<dbReference type="AlphaFoldDB" id="A0A396ZCR5"/>
<dbReference type="InterPro" id="IPR036526">
    <property type="entry name" value="C-N_Hydrolase_sf"/>
</dbReference>
<evidence type="ECO:0008006" key="3">
    <source>
        <dbReference type="Google" id="ProtNLM"/>
    </source>
</evidence>